<feature type="non-terminal residue" evidence="6">
    <location>
        <position position="1"/>
    </location>
</feature>
<dbReference type="GO" id="GO:0000981">
    <property type="term" value="F:DNA-binding transcription factor activity, RNA polymerase II-specific"/>
    <property type="evidence" value="ECO:0007669"/>
    <property type="project" value="InterPro"/>
</dbReference>
<evidence type="ECO:0000256" key="3">
    <source>
        <dbReference type="ARBA" id="ARBA00023163"/>
    </source>
</evidence>
<evidence type="ECO:0000259" key="5">
    <source>
        <dbReference type="PROSITE" id="PS50048"/>
    </source>
</evidence>
<dbReference type="CDD" id="cd00067">
    <property type="entry name" value="GAL4"/>
    <property type="match status" value="1"/>
</dbReference>
<dbReference type="GO" id="GO:0005634">
    <property type="term" value="C:nucleus"/>
    <property type="evidence" value="ECO:0007669"/>
    <property type="project" value="UniProtKB-SubCell"/>
</dbReference>
<dbReference type="Proteomes" id="UP000179179">
    <property type="component" value="Unassembled WGS sequence"/>
</dbReference>
<keyword evidence="2" id="KW-0238">DNA-binding</keyword>
<reference evidence="6 7" key="1">
    <citation type="journal article" date="2016" name="Genome Biol. Evol.">
        <title>Draft genome sequence of an aflatoxigenic Aspergillus species, A. bombycis.</title>
        <authorList>
            <person name="Moore G.G."/>
            <person name="Mack B.M."/>
            <person name="Beltz S.B."/>
            <person name="Gilbert M.K."/>
        </authorList>
    </citation>
    <scope>NUCLEOTIDE SEQUENCE [LARGE SCALE GENOMIC DNA]</scope>
    <source>
        <strain evidence="7">NRRL 26010</strain>
    </source>
</reference>
<dbReference type="GO" id="GO:0008270">
    <property type="term" value="F:zinc ion binding"/>
    <property type="evidence" value="ECO:0007669"/>
    <property type="project" value="InterPro"/>
</dbReference>
<evidence type="ECO:0000256" key="1">
    <source>
        <dbReference type="ARBA" id="ARBA00023015"/>
    </source>
</evidence>
<evidence type="ECO:0000256" key="4">
    <source>
        <dbReference type="ARBA" id="ARBA00023242"/>
    </source>
</evidence>
<feature type="domain" description="Zn(2)-C6 fungal-type" evidence="5">
    <location>
        <begin position="39"/>
        <end position="68"/>
    </location>
</feature>
<name>A0A1F7ZMU3_9EURO</name>
<dbReference type="GeneID" id="34453999"/>
<keyword evidence="3" id="KW-0804">Transcription</keyword>
<dbReference type="InterPro" id="IPR001138">
    <property type="entry name" value="Zn2Cys6_DnaBD"/>
</dbReference>
<proteinExistence type="predicted"/>
<dbReference type="EMBL" id="LYCR01000147">
    <property type="protein sequence ID" value="OGM40355.1"/>
    <property type="molecule type" value="Genomic_DNA"/>
</dbReference>
<dbReference type="RefSeq" id="XP_022384072.1">
    <property type="nucleotide sequence ID" value="XM_022537737.1"/>
</dbReference>
<dbReference type="PROSITE" id="PS00463">
    <property type="entry name" value="ZN2_CY6_FUNGAL_1"/>
    <property type="match status" value="1"/>
</dbReference>
<dbReference type="Pfam" id="PF00172">
    <property type="entry name" value="Zn_clus"/>
    <property type="match status" value="1"/>
</dbReference>
<dbReference type="InterPro" id="IPR036864">
    <property type="entry name" value="Zn2-C6_fun-type_DNA-bd_sf"/>
</dbReference>
<gene>
    <name evidence="6" type="ORF">ABOM_010609</name>
</gene>
<dbReference type="OrthoDB" id="4132249at2759"/>
<keyword evidence="4" id="KW-0539">Nucleus</keyword>
<dbReference type="InterPro" id="IPR050797">
    <property type="entry name" value="Carb_Metab_Trans_Reg"/>
</dbReference>
<evidence type="ECO:0000256" key="2">
    <source>
        <dbReference type="ARBA" id="ARBA00023125"/>
    </source>
</evidence>
<sequence length="572" mass="64957">HYFTVNLRKLGWKTEYPAVFSFLMEQITNEARISSKKIPCDPCRQRRVRCDGLLPCSSCQRTRLACSREYVRKRRGPKHGRGKKIEALRYAQSNVSQDHHNACELGADILAPENLPLLMRRCVDIFLQQMYPIMPLFRPSTLVEWLSRPMEPNEQTMLFALCALVTSFLCGRSESILGCGEWASVARMFIAKSHAVRSGYSFIEDNTLLSLLASFFVAVTHFELHNARQSWFYLREAITLAQALGLHTDEFYRGMDYVSALYCRRTYNILFVTERSMAVARHKSVLLPQPLLLPAPEPNDHLEDLEEPPEIDLGFRQLVHVYSQIDVNFLSFWSEKGTTGSARSTWHPFCSKLLPGCDVMSDAQRADIFVTQRWLELVLWRAGLQQGLLSSKAESQSKTFSYPEDISLSLLQTLSSLSKDAVEVHGLGIVSSELIPTCTKANQMEQFEKIYDVGNALADFIHCSINMEGWTATMTQNLDRLGAIQRYLSLSPNSHDKFALSLGGRLAEYSICFSSPFNMLCKFAVAEEDAEDQRDACTVPGYPSIIDSFHRSNGSRVFSLSDLQSSHHHWKR</sequence>
<dbReference type="SMART" id="SM00066">
    <property type="entry name" value="GAL4"/>
    <property type="match status" value="1"/>
</dbReference>
<evidence type="ECO:0000313" key="7">
    <source>
        <dbReference type="Proteomes" id="UP000179179"/>
    </source>
</evidence>
<evidence type="ECO:0000313" key="6">
    <source>
        <dbReference type="EMBL" id="OGM40355.1"/>
    </source>
</evidence>
<dbReference type="PROSITE" id="PS50048">
    <property type="entry name" value="ZN2_CY6_FUNGAL_2"/>
    <property type="match status" value="1"/>
</dbReference>
<dbReference type="SUPFAM" id="SSF57701">
    <property type="entry name" value="Zn2/Cys6 DNA-binding domain"/>
    <property type="match status" value="1"/>
</dbReference>
<dbReference type="PANTHER" id="PTHR31668">
    <property type="entry name" value="GLUCOSE TRANSPORT TRANSCRIPTION REGULATOR RGT1-RELATED-RELATED"/>
    <property type="match status" value="1"/>
</dbReference>
<dbReference type="GO" id="GO:0003677">
    <property type="term" value="F:DNA binding"/>
    <property type="evidence" value="ECO:0007669"/>
    <property type="project" value="UniProtKB-KW"/>
</dbReference>
<dbReference type="PANTHER" id="PTHR31668:SF29">
    <property type="entry name" value="ZN(2)-C6 FUNGAL-TYPE DOMAIN-CONTAINING PROTEIN"/>
    <property type="match status" value="1"/>
</dbReference>
<organism evidence="6 7">
    <name type="scientific">Aspergillus bombycis</name>
    <dbReference type="NCBI Taxonomy" id="109264"/>
    <lineage>
        <taxon>Eukaryota</taxon>
        <taxon>Fungi</taxon>
        <taxon>Dikarya</taxon>
        <taxon>Ascomycota</taxon>
        <taxon>Pezizomycotina</taxon>
        <taxon>Eurotiomycetes</taxon>
        <taxon>Eurotiomycetidae</taxon>
        <taxon>Eurotiales</taxon>
        <taxon>Aspergillaceae</taxon>
        <taxon>Aspergillus</taxon>
    </lineage>
</organism>
<dbReference type="Gene3D" id="4.10.240.10">
    <property type="entry name" value="Zn(2)-C6 fungal-type DNA-binding domain"/>
    <property type="match status" value="1"/>
</dbReference>
<keyword evidence="7" id="KW-1185">Reference proteome</keyword>
<dbReference type="CDD" id="cd12148">
    <property type="entry name" value="fungal_TF_MHR"/>
    <property type="match status" value="1"/>
</dbReference>
<dbReference type="AlphaFoldDB" id="A0A1F7ZMU3"/>
<comment type="caution">
    <text evidence="6">The sequence shown here is derived from an EMBL/GenBank/DDBJ whole genome shotgun (WGS) entry which is preliminary data.</text>
</comment>
<accession>A0A1F7ZMU3</accession>
<protein>
    <recommendedName>
        <fullName evidence="5">Zn(2)-C6 fungal-type domain-containing protein</fullName>
    </recommendedName>
</protein>
<keyword evidence="1" id="KW-0805">Transcription regulation</keyword>